<name>A0ACC2UZQ9_9TREE</name>
<gene>
    <name evidence="1" type="ORF">QFC19_008778</name>
</gene>
<proteinExistence type="predicted"/>
<sequence>MSSRNSPSWSGSRLGKRSRDDEQESHDSDDGSACSSGPRRNETLLPDASPPTSANQGTQNPSPFGCTYDGCVKAFATAAHRKRHERSRE</sequence>
<organism evidence="1 2">
    <name type="scientific">Naganishia cerealis</name>
    <dbReference type="NCBI Taxonomy" id="610337"/>
    <lineage>
        <taxon>Eukaryota</taxon>
        <taxon>Fungi</taxon>
        <taxon>Dikarya</taxon>
        <taxon>Basidiomycota</taxon>
        <taxon>Agaricomycotina</taxon>
        <taxon>Tremellomycetes</taxon>
        <taxon>Filobasidiales</taxon>
        <taxon>Filobasidiaceae</taxon>
        <taxon>Naganishia</taxon>
    </lineage>
</organism>
<reference evidence="1" key="1">
    <citation type="submission" date="2023-04" db="EMBL/GenBank/DDBJ databases">
        <title>Draft Genome sequencing of Naganishia species isolated from polar environments using Oxford Nanopore Technology.</title>
        <authorList>
            <person name="Leo P."/>
            <person name="Venkateswaran K."/>
        </authorList>
    </citation>
    <scope>NUCLEOTIDE SEQUENCE</scope>
    <source>
        <strain evidence="1">MNA-CCFEE 5261</strain>
    </source>
</reference>
<dbReference type="Proteomes" id="UP001241377">
    <property type="component" value="Unassembled WGS sequence"/>
</dbReference>
<evidence type="ECO:0000313" key="1">
    <source>
        <dbReference type="EMBL" id="KAJ9092241.1"/>
    </source>
</evidence>
<comment type="caution">
    <text evidence="1">The sequence shown here is derived from an EMBL/GenBank/DDBJ whole genome shotgun (WGS) entry which is preliminary data.</text>
</comment>
<protein>
    <submittedName>
        <fullName evidence="1">Uncharacterized protein</fullName>
    </submittedName>
</protein>
<evidence type="ECO:0000313" key="2">
    <source>
        <dbReference type="Proteomes" id="UP001241377"/>
    </source>
</evidence>
<dbReference type="EMBL" id="JASBWR010000137">
    <property type="protein sequence ID" value="KAJ9092241.1"/>
    <property type="molecule type" value="Genomic_DNA"/>
</dbReference>
<accession>A0ACC2UZQ9</accession>
<keyword evidence="2" id="KW-1185">Reference proteome</keyword>